<dbReference type="GO" id="GO:0097361">
    <property type="term" value="C:cytosolic [4Fe-4S] assembly targeting complex"/>
    <property type="evidence" value="ECO:0007669"/>
    <property type="project" value="InterPro"/>
</dbReference>
<dbReference type="PANTHER" id="PTHR19920:SF0">
    <property type="entry name" value="CYTOSOLIC IRON-SULFUR PROTEIN ASSEMBLY PROTEIN CIAO1-RELATED"/>
    <property type="match status" value="1"/>
</dbReference>
<keyword evidence="1 4" id="KW-0853">WD repeat</keyword>
<dbReference type="PROSITE" id="PS50082">
    <property type="entry name" value="WD_REPEATS_2"/>
    <property type="match status" value="6"/>
</dbReference>
<feature type="repeat" description="WD" evidence="4">
    <location>
        <begin position="70"/>
        <end position="103"/>
    </location>
</feature>
<feature type="repeat" description="WD" evidence="4">
    <location>
        <begin position="10"/>
        <end position="42"/>
    </location>
</feature>
<evidence type="ECO:0000256" key="2">
    <source>
        <dbReference type="ARBA" id="ARBA00022737"/>
    </source>
</evidence>
<dbReference type="InterPro" id="IPR028608">
    <property type="entry name" value="CIAO1/Cia1"/>
</dbReference>
<evidence type="ECO:0000313" key="5">
    <source>
        <dbReference type="EMBL" id="OLY84950.1"/>
    </source>
</evidence>
<dbReference type="Pfam" id="PF00400">
    <property type="entry name" value="WD40"/>
    <property type="match status" value="6"/>
</dbReference>
<feature type="repeat" description="WD" evidence="4">
    <location>
        <begin position="364"/>
        <end position="395"/>
    </location>
</feature>
<proteinExistence type="inferred from homology"/>
<evidence type="ECO:0000256" key="4">
    <source>
        <dbReference type="PROSITE-ProRule" id="PRU00221"/>
    </source>
</evidence>
<dbReference type="InterPro" id="IPR020472">
    <property type="entry name" value="WD40_PAC1"/>
</dbReference>
<dbReference type="OrthoDB" id="284782at2759"/>
<dbReference type="SUPFAM" id="SSF50978">
    <property type="entry name" value="WD40 repeat-like"/>
    <property type="match status" value="1"/>
</dbReference>
<sequence>MPDLVQVQVLKGHEGQVWKARWNPAGDRVISCSGDKSIRLWSPEFPDSLINNNASLASNSLNWVCLLKLDHAHKRAVRSVSFEPTKGIVFASASFDGTCGIWDQNYSKEYECVTVLEGHENEVKGIDWSPSGNLLATCGRDKTIWVWEAIGDNEFECVGVLMEHTQDVKMLTWHPKEDILVSASYDDTIRIWKESEDEWYSSAVLSGHSSTVWAVDFDPTGNYIASCSEDSTVKIWSNKNSHKSEELEFHNDSDWECVLTIPAGAHSRAIYSLSWSHHFASPKLNSTLPDGSIVVENGYIATGGSDNDICIYKISSHLAPSSSITSQILTGPRNGLVDLSNYSLVKMEYQLVSKIRNAHDCCDINSVSWNPNPARANWLATSGDDDNVRIWHLSP</sequence>
<evidence type="ECO:0000256" key="1">
    <source>
        <dbReference type="ARBA" id="ARBA00022574"/>
    </source>
</evidence>
<dbReference type="PRINTS" id="PR00320">
    <property type="entry name" value="GPROTEINBRPT"/>
</dbReference>
<accession>A0A1R0H6Y3</accession>
<dbReference type="AlphaFoldDB" id="A0A1R0H6Y3"/>
<dbReference type="HAMAP" id="MF_03037">
    <property type="entry name" value="ciao1"/>
    <property type="match status" value="1"/>
</dbReference>
<dbReference type="SMART" id="SM00320">
    <property type="entry name" value="WD40"/>
    <property type="match status" value="7"/>
</dbReference>
<feature type="repeat" description="WD" evidence="4">
    <location>
        <begin position="116"/>
        <end position="148"/>
    </location>
</feature>
<comment type="function">
    <text evidence="3">Essential component of the cytosolic iron-sulfur (Fe/S) protein assembly machinery. Required for the maturation of extramitochondrial Fe/S proteins.</text>
</comment>
<dbReference type="CDD" id="cd00200">
    <property type="entry name" value="WD40"/>
    <property type="match status" value="1"/>
</dbReference>
<dbReference type="PANTHER" id="PTHR19920">
    <property type="entry name" value="WD40 PROTEIN CIAO1"/>
    <property type="match status" value="1"/>
</dbReference>
<evidence type="ECO:0000313" key="6">
    <source>
        <dbReference type="Proteomes" id="UP000187455"/>
    </source>
</evidence>
<feature type="repeat" description="WD" evidence="4">
    <location>
        <begin position="205"/>
        <end position="246"/>
    </location>
</feature>
<reference evidence="5 6" key="1">
    <citation type="journal article" date="2016" name="Mol. Biol. Evol.">
        <title>Genome-Wide Survey of Gut Fungi (Harpellales) Reveals the First Horizontally Transferred Ubiquitin Gene from a Mosquito Host.</title>
        <authorList>
            <person name="Wang Y."/>
            <person name="White M.M."/>
            <person name="Kvist S."/>
            <person name="Moncalvo J.M."/>
        </authorList>
    </citation>
    <scope>NUCLEOTIDE SEQUENCE [LARGE SCALE GENOMIC DNA]</scope>
    <source>
        <strain evidence="5 6">ALG-7-W6</strain>
    </source>
</reference>
<protein>
    <recommendedName>
        <fullName evidence="3">Probable cytosolic iron-sulfur protein assembly protein 1</fullName>
    </recommendedName>
</protein>
<dbReference type="Gene3D" id="2.130.10.10">
    <property type="entry name" value="YVTN repeat-like/Quinoprotein amine dehydrogenase"/>
    <property type="match status" value="2"/>
</dbReference>
<gene>
    <name evidence="3" type="primary">CIA1</name>
    <name evidence="5" type="ORF">AYI68_g877</name>
</gene>
<comment type="caution">
    <text evidence="5">The sequence shown here is derived from an EMBL/GenBank/DDBJ whole genome shotgun (WGS) entry which is preliminary data.</text>
</comment>
<feature type="repeat" description="WD" evidence="4">
    <location>
        <begin position="161"/>
        <end position="193"/>
    </location>
</feature>
<dbReference type="InterPro" id="IPR001680">
    <property type="entry name" value="WD40_rpt"/>
</dbReference>
<evidence type="ECO:0000256" key="3">
    <source>
        <dbReference type="HAMAP-Rule" id="MF_03037"/>
    </source>
</evidence>
<comment type="similarity">
    <text evidence="3">Belongs to the WD repeat CIA1 family.</text>
</comment>
<keyword evidence="6" id="KW-1185">Reference proteome</keyword>
<organism evidence="5 6">
    <name type="scientific">Smittium mucronatum</name>
    <dbReference type="NCBI Taxonomy" id="133383"/>
    <lineage>
        <taxon>Eukaryota</taxon>
        <taxon>Fungi</taxon>
        <taxon>Fungi incertae sedis</taxon>
        <taxon>Zoopagomycota</taxon>
        <taxon>Kickxellomycotina</taxon>
        <taxon>Harpellomycetes</taxon>
        <taxon>Harpellales</taxon>
        <taxon>Legeriomycetaceae</taxon>
        <taxon>Smittium</taxon>
    </lineage>
</organism>
<dbReference type="Proteomes" id="UP000187455">
    <property type="component" value="Unassembled WGS sequence"/>
</dbReference>
<dbReference type="InterPro" id="IPR036322">
    <property type="entry name" value="WD40_repeat_dom_sf"/>
</dbReference>
<dbReference type="PROSITE" id="PS50294">
    <property type="entry name" value="WD_REPEATS_REGION"/>
    <property type="match status" value="6"/>
</dbReference>
<name>A0A1R0H6Y3_9FUNG</name>
<dbReference type="GO" id="GO:0016226">
    <property type="term" value="P:iron-sulfur cluster assembly"/>
    <property type="evidence" value="ECO:0007669"/>
    <property type="project" value="UniProtKB-UniRule"/>
</dbReference>
<dbReference type="STRING" id="133383.A0A1R0H6Y3"/>
<keyword evidence="2" id="KW-0677">Repeat</keyword>
<dbReference type="InterPro" id="IPR015943">
    <property type="entry name" value="WD40/YVTN_repeat-like_dom_sf"/>
</dbReference>
<dbReference type="EMBL" id="LSSL01000294">
    <property type="protein sequence ID" value="OLY84950.1"/>
    <property type="molecule type" value="Genomic_DNA"/>
</dbReference>